<dbReference type="AlphaFoldDB" id="A0A9R0EZT9"/>
<keyword evidence="2" id="KW-1185">Reference proteome</keyword>
<feature type="region of interest" description="Disordered" evidence="1">
    <location>
        <begin position="217"/>
        <end position="284"/>
    </location>
</feature>
<gene>
    <name evidence="3" type="primary">LOC118281218</name>
</gene>
<proteinExistence type="predicted"/>
<feature type="compositionally biased region" description="Polar residues" evidence="1">
    <location>
        <begin position="238"/>
        <end position="261"/>
    </location>
</feature>
<name>A0A9R0EZT9_SPOFR</name>
<reference evidence="3" key="1">
    <citation type="submission" date="2025-08" db="UniProtKB">
        <authorList>
            <consortium name="RefSeq"/>
        </authorList>
    </citation>
    <scope>IDENTIFICATION</scope>
    <source>
        <tissue evidence="3">Whole larval tissue</tissue>
    </source>
</reference>
<evidence type="ECO:0000313" key="2">
    <source>
        <dbReference type="Proteomes" id="UP000829999"/>
    </source>
</evidence>
<dbReference type="GeneID" id="118281218"/>
<sequence length="892" mass="103106">MKNVNAFFRDLKVVLSKNKKTKKEMQDTTPPNLRARSIDTYNSDPTQPHIHALPAYISKPTFPIPLISKEDLWTPMKLASTAKTTLHLTSTVKLIPTALRTKPNYPSVPTHGIPKFYFNKLFQKHTFPTHFVPTQFTFPPAKRSSHILIKSFPNFGPTKFGAVKFNQVYNLRAEVDSLTTIYSTLSTSSVIPKAFNDTSALAAKPFSDRSLHASTTTFAPITTPTTSSEATTITSAPKTSLTPPSTSFHHYPTSTKTSATPPLSPFTIPNPKSPAFESKIATHGSRSYRTTTDKYLGLWQKEMTNFASPHTWKIKLASDVTTTTQRTTPRPGWNLIPIKPIAYNPHWTPNLPPFKPAYNRRNRTRYYGQNRQKDSRKKRKRLKYLKRIKQNYPMLLFTTIVNNSSIPNFYGHLHDEPTENDSDIHTTFKTTIINGSPVYLPVDPNEGSTIGLLPTASTKSPNLRYYEMMKELDEGYMMIFLIELCRIISTKDQKHVHDVIKHTGPIINESHANGRLHWMGSPLLEITLKLANFISEAPIDLTRAYAGMMYHMLRARKQTLSPEVNSIIDYAEFLYTDEEGENLFNSLREFEAYPEISKSGYLLCSTLIENFLSPYRRLHQSERRQRLLDSINKELRDKFPQISLKTAEGTNSRYRIGAEETRHWPKFRAFLESDESGLSTSDSESEIKRKLRLKRRLRIHNIRKQANNEITHKSRRQMDINGNKYLELRSMKPITKAQRRYKVVTSKYHMKRSRKRTTESYPFSLQRRPTIDAFVTIPDLYLNTPFPYFHEQKDYLNPEDVKVYHRTGGKKRRQRRPKQTIDFERLQNYYYPFEEYFRQSEPVRSVSRVTNAYLKRIVEVSSYSDEEDSLQRNLNGALFYNGTSATETTYTG</sequence>
<organism evidence="2 3">
    <name type="scientific">Spodoptera frugiperda</name>
    <name type="common">Fall armyworm</name>
    <dbReference type="NCBI Taxonomy" id="7108"/>
    <lineage>
        <taxon>Eukaryota</taxon>
        <taxon>Metazoa</taxon>
        <taxon>Ecdysozoa</taxon>
        <taxon>Arthropoda</taxon>
        <taxon>Hexapoda</taxon>
        <taxon>Insecta</taxon>
        <taxon>Pterygota</taxon>
        <taxon>Neoptera</taxon>
        <taxon>Endopterygota</taxon>
        <taxon>Lepidoptera</taxon>
        <taxon>Glossata</taxon>
        <taxon>Ditrysia</taxon>
        <taxon>Noctuoidea</taxon>
        <taxon>Noctuidae</taxon>
        <taxon>Amphipyrinae</taxon>
        <taxon>Spodoptera</taxon>
    </lineage>
</organism>
<dbReference type="OrthoDB" id="6930132at2759"/>
<feature type="compositionally biased region" description="Low complexity" evidence="1">
    <location>
        <begin position="217"/>
        <end position="237"/>
    </location>
</feature>
<accession>A0A9R0EZT9</accession>
<protein>
    <submittedName>
        <fullName evidence="3">Uncharacterized protein LOC118281218 isoform X1</fullName>
    </submittedName>
</protein>
<evidence type="ECO:0000256" key="1">
    <source>
        <dbReference type="SAM" id="MobiDB-lite"/>
    </source>
</evidence>
<dbReference type="Proteomes" id="UP000829999">
    <property type="component" value="Chromosome 19"/>
</dbReference>
<evidence type="ECO:0000313" key="3">
    <source>
        <dbReference type="RefSeq" id="XP_050556410.1"/>
    </source>
</evidence>
<dbReference type="RefSeq" id="XP_050556410.1">
    <property type="nucleotide sequence ID" value="XM_050700453.1"/>
</dbReference>